<dbReference type="InterPro" id="IPR023293">
    <property type="entry name" value="dGTP_triP_hydro_central_sf"/>
</dbReference>
<dbReference type="Gene3D" id="1.10.3550.10">
    <property type="entry name" value="eoxyguanosinetriphosphate triphosphohydrolase domain-like"/>
    <property type="match status" value="1"/>
</dbReference>
<dbReference type="InterPro" id="IPR003607">
    <property type="entry name" value="HD/PDEase_dom"/>
</dbReference>
<sequence length="465" mass="52968">MLDWEKLLNPIRRKDLYGESEVIGTGAGRTESERDYDRILFATPTRRLADKTQVFPMEQHDSIRTRLTHSHEVSNLARSIGVKIAFEHAEKVFGNRHEELQVKRVVPAILAAVGLAHDLGNPPFGHQGELAMQQWFRDGGAGNSKTIHPDFLEFDGNAQTLRLVTRLQVLNDHYGLNLTLGTLAALIKYPSIYGSGNKRGYKKYGVFKSEEKIIEEIWEHTGLGPGARHPFVYIMEACDDIAYSVIDAEDTVKKGYASFYDLMDHLRSVSNNDESIDDVVNKSLELNEKFKKDGLSSRELNDVSMQIFRAKAISIMIPAATDSFVENIQRIMHGNIESGFEIIENSRCGKLCEATKKFDRRHGFQHKDVLKLELEGSNHIKRMMSVLWSAVSHEDNTSRPFERYVFGDISENYRRVYKSSNKESEDNAEMLTYNRCQLICDAVSGMTESFLIKKNTEYKALKKDE</sequence>
<dbReference type="InterPro" id="IPR027432">
    <property type="entry name" value="dGTP_triphosphohydrolase_C"/>
</dbReference>
<evidence type="ECO:0000313" key="4">
    <source>
        <dbReference type="Proteomes" id="UP000263517"/>
    </source>
</evidence>
<dbReference type="SMART" id="SM00471">
    <property type="entry name" value="HDc"/>
    <property type="match status" value="1"/>
</dbReference>
<reference evidence="3 4" key="1">
    <citation type="journal article" date="2018" name="Nat. Biotechnol.">
        <title>A standardized bacterial taxonomy based on genome phylogeny substantially revises the tree of life.</title>
        <authorList>
            <person name="Parks D.H."/>
            <person name="Chuvochina M."/>
            <person name="Waite D.W."/>
            <person name="Rinke C."/>
            <person name="Skarshewski A."/>
            <person name="Chaumeil P.A."/>
            <person name="Hugenholtz P."/>
        </authorList>
    </citation>
    <scope>NUCLEOTIDE SEQUENCE [LARGE SCALE GENOMIC DNA]</scope>
    <source>
        <strain evidence="3">UBA11978</strain>
    </source>
</reference>
<feature type="domain" description="HD/PDEase" evidence="2">
    <location>
        <begin position="62"/>
        <end position="253"/>
    </location>
</feature>
<protein>
    <submittedName>
        <fullName evidence="3">Deoxyguanosinetriphosphate triphosphohydrolase</fullName>
    </submittedName>
</protein>
<dbReference type="PANTHER" id="PTHR11373">
    <property type="entry name" value="DEOXYNUCLEOSIDE TRIPHOSPHATE TRIPHOSPHOHYDROLASE"/>
    <property type="match status" value="1"/>
</dbReference>
<evidence type="ECO:0000313" key="3">
    <source>
        <dbReference type="EMBL" id="HAW75407.1"/>
    </source>
</evidence>
<dbReference type="PANTHER" id="PTHR11373:SF32">
    <property type="entry name" value="DEOXYGUANOSINETRIPHOSPHATE TRIPHOSPHOHYDROLASE"/>
    <property type="match status" value="1"/>
</dbReference>
<dbReference type="Pfam" id="PF01966">
    <property type="entry name" value="HD"/>
    <property type="match status" value="1"/>
</dbReference>
<dbReference type="InterPro" id="IPR006261">
    <property type="entry name" value="dGTPase"/>
</dbReference>
<dbReference type="InterPro" id="IPR006674">
    <property type="entry name" value="HD_domain"/>
</dbReference>
<dbReference type="InterPro" id="IPR050135">
    <property type="entry name" value="dGTPase-like"/>
</dbReference>
<organism evidence="3 4">
    <name type="scientific">Alteromonas australica</name>
    <dbReference type="NCBI Taxonomy" id="589873"/>
    <lineage>
        <taxon>Bacteria</taxon>
        <taxon>Pseudomonadati</taxon>
        <taxon>Pseudomonadota</taxon>
        <taxon>Gammaproteobacteria</taxon>
        <taxon>Alteromonadales</taxon>
        <taxon>Alteromonadaceae</taxon>
        <taxon>Alteromonas/Salinimonas group</taxon>
        <taxon>Alteromonas</taxon>
    </lineage>
</organism>
<dbReference type="GO" id="GO:0008832">
    <property type="term" value="F:dGTPase activity"/>
    <property type="evidence" value="ECO:0007669"/>
    <property type="project" value="TreeGrafter"/>
</dbReference>
<keyword evidence="1 3" id="KW-0378">Hydrolase</keyword>
<name>A0A350P290_9ALTE</name>
<accession>A0A350P290</accession>
<dbReference type="AlphaFoldDB" id="A0A350P290"/>
<dbReference type="NCBIfam" id="TIGR01353">
    <property type="entry name" value="dGTP_triPase"/>
    <property type="match status" value="1"/>
</dbReference>
<dbReference type="EMBL" id="DNAN01000231">
    <property type="protein sequence ID" value="HAW75407.1"/>
    <property type="molecule type" value="Genomic_DNA"/>
</dbReference>
<proteinExistence type="predicted"/>
<comment type="caution">
    <text evidence="3">The sequence shown here is derived from an EMBL/GenBank/DDBJ whole genome shotgun (WGS) entry which is preliminary data.</text>
</comment>
<evidence type="ECO:0000259" key="2">
    <source>
        <dbReference type="SMART" id="SM00471"/>
    </source>
</evidence>
<evidence type="ECO:0000256" key="1">
    <source>
        <dbReference type="ARBA" id="ARBA00022801"/>
    </source>
</evidence>
<dbReference type="GO" id="GO:0006203">
    <property type="term" value="P:dGTP catabolic process"/>
    <property type="evidence" value="ECO:0007669"/>
    <property type="project" value="TreeGrafter"/>
</dbReference>
<dbReference type="SUPFAM" id="SSF109604">
    <property type="entry name" value="HD-domain/PDEase-like"/>
    <property type="match status" value="1"/>
</dbReference>
<dbReference type="Proteomes" id="UP000263517">
    <property type="component" value="Unassembled WGS sequence"/>
</dbReference>
<dbReference type="Gene3D" id="1.10.3210.10">
    <property type="entry name" value="Hypothetical protein af1432"/>
    <property type="match status" value="1"/>
</dbReference>
<gene>
    <name evidence="3" type="ORF">DCW74_06685</name>
</gene>
<dbReference type="Gene3D" id="1.10.3410.10">
    <property type="entry name" value="putative deoxyguanosinetriphosphate triphosphohydrolase like domain"/>
    <property type="match status" value="1"/>
</dbReference>